<dbReference type="OrthoDB" id="10563905at2759"/>
<evidence type="ECO:0000256" key="1">
    <source>
        <dbReference type="SAM" id="SignalP"/>
    </source>
</evidence>
<dbReference type="AlphaFoldDB" id="A0A9P7ZI52"/>
<proteinExistence type="predicted"/>
<feature type="chain" id="PRO_5040283927" evidence="1">
    <location>
        <begin position="22"/>
        <end position="330"/>
    </location>
</feature>
<feature type="signal peptide" evidence="1">
    <location>
        <begin position="1"/>
        <end position="21"/>
    </location>
</feature>
<gene>
    <name evidence="2" type="ORF">F5Z01DRAFT_230921</name>
</gene>
<dbReference type="GeneID" id="70289210"/>
<dbReference type="Proteomes" id="UP000887229">
    <property type="component" value="Unassembled WGS sequence"/>
</dbReference>
<keyword evidence="1" id="KW-0732">Signal</keyword>
<accession>A0A9P7ZI52</accession>
<dbReference type="EMBL" id="MU251262">
    <property type="protein sequence ID" value="KAG9252489.1"/>
    <property type="molecule type" value="Genomic_DNA"/>
</dbReference>
<protein>
    <submittedName>
        <fullName evidence="2">Uncharacterized protein</fullName>
    </submittedName>
</protein>
<sequence length="330" mass="35199">MLFSTKTCLAVVAVLARATAGAPAGSTNDALDRLQDVAREARQLEAVTAAAAEKRQYQICDCPEGLECMDSRILAMVGTIAPEAQCVLPSTKRDIEASAAEAEKRQQRAKVEGVAKRQDCDCGEGYECTDPYITSVLGAVGPFGSEPTCVLSHTKRTLEAMAVEVERRQVAEAEAVEKRESCACPDGFSCMVQSFEMLAVAPQAICVPSSTKRDLETRAAEAEKRQQQRGEAETVEKRTSCDCPEGDVCLPNSPAEVFSGIQLGGPSDICVSPTTKRDIEALTAEVQKRQVADAEGEKKPPACDCAEGETCSLVVMPITSNKAASTYMCV</sequence>
<dbReference type="RefSeq" id="XP_046116413.1">
    <property type="nucleotide sequence ID" value="XM_046258307.1"/>
</dbReference>
<evidence type="ECO:0000313" key="2">
    <source>
        <dbReference type="EMBL" id="KAG9252489.1"/>
    </source>
</evidence>
<organism evidence="2 3">
    <name type="scientific">Emericellopsis atlantica</name>
    <dbReference type="NCBI Taxonomy" id="2614577"/>
    <lineage>
        <taxon>Eukaryota</taxon>
        <taxon>Fungi</taxon>
        <taxon>Dikarya</taxon>
        <taxon>Ascomycota</taxon>
        <taxon>Pezizomycotina</taxon>
        <taxon>Sordariomycetes</taxon>
        <taxon>Hypocreomycetidae</taxon>
        <taxon>Hypocreales</taxon>
        <taxon>Bionectriaceae</taxon>
        <taxon>Emericellopsis</taxon>
    </lineage>
</organism>
<comment type="caution">
    <text evidence="2">The sequence shown here is derived from an EMBL/GenBank/DDBJ whole genome shotgun (WGS) entry which is preliminary data.</text>
</comment>
<keyword evidence="3" id="KW-1185">Reference proteome</keyword>
<evidence type="ECO:0000313" key="3">
    <source>
        <dbReference type="Proteomes" id="UP000887229"/>
    </source>
</evidence>
<reference evidence="2" key="1">
    <citation type="journal article" date="2021" name="IMA Fungus">
        <title>Genomic characterization of three marine fungi, including Emericellopsis atlantica sp. nov. with signatures of a generalist lifestyle and marine biomass degradation.</title>
        <authorList>
            <person name="Hagestad O.C."/>
            <person name="Hou L."/>
            <person name="Andersen J.H."/>
            <person name="Hansen E.H."/>
            <person name="Altermark B."/>
            <person name="Li C."/>
            <person name="Kuhnert E."/>
            <person name="Cox R.J."/>
            <person name="Crous P.W."/>
            <person name="Spatafora J.W."/>
            <person name="Lail K."/>
            <person name="Amirebrahimi M."/>
            <person name="Lipzen A."/>
            <person name="Pangilinan J."/>
            <person name="Andreopoulos W."/>
            <person name="Hayes R.D."/>
            <person name="Ng V."/>
            <person name="Grigoriev I.V."/>
            <person name="Jackson S.A."/>
            <person name="Sutton T.D.S."/>
            <person name="Dobson A.D.W."/>
            <person name="Rama T."/>
        </authorList>
    </citation>
    <scope>NUCLEOTIDE SEQUENCE</scope>
    <source>
        <strain evidence="2">TS7</strain>
    </source>
</reference>
<name>A0A9P7ZI52_9HYPO</name>